<evidence type="ECO:0000259" key="4">
    <source>
        <dbReference type="Pfam" id="PF19078"/>
    </source>
</evidence>
<dbReference type="InterPro" id="IPR014755">
    <property type="entry name" value="Cu-Rt/internalin_Ig-like"/>
</dbReference>
<feature type="domain" description="Bacterial Ig-like" evidence="3">
    <location>
        <begin position="645"/>
        <end position="736"/>
    </location>
</feature>
<dbReference type="InterPro" id="IPR013783">
    <property type="entry name" value="Ig-like_fold"/>
</dbReference>
<proteinExistence type="predicted"/>
<feature type="domain" description="Bacterial Ig-like" evidence="3">
    <location>
        <begin position="846"/>
        <end position="942"/>
    </location>
</feature>
<evidence type="ECO:0000313" key="6">
    <source>
        <dbReference type="Proteomes" id="UP000502415"/>
    </source>
</evidence>
<evidence type="ECO:0000256" key="1">
    <source>
        <dbReference type="ARBA" id="ARBA00022729"/>
    </source>
</evidence>
<evidence type="ECO:0000259" key="3">
    <source>
        <dbReference type="Pfam" id="PF19077"/>
    </source>
</evidence>
<dbReference type="InterPro" id="IPR044016">
    <property type="entry name" value="Big_13"/>
</dbReference>
<accession>A0A7Z2VUZ8</accession>
<protein>
    <submittedName>
        <fullName evidence="5">Ig-like domain-containing protein</fullName>
    </submittedName>
</protein>
<feature type="domain" description="Bacterial Ig-like" evidence="3">
    <location>
        <begin position="747"/>
        <end position="837"/>
    </location>
</feature>
<dbReference type="NCBIfam" id="NF033510">
    <property type="entry name" value="Ca_tandemer"/>
    <property type="match status" value="3"/>
</dbReference>
<dbReference type="Pfam" id="PF19078">
    <property type="entry name" value="Big_12"/>
    <property type="match status" value="1"/>
</dbReference>
<dbReference type="InterPro" id="IPR044048">
    <property type="entry name" value="Big_12"/>
</dbReference>
<reference evidence="5 6" key="1">
    <citation type="submission" date="2020-04" db="EMBL/GenBank/DDBJ databases">
        <title>Genome sequencing of novel species.</title>
        <authorList>
            <person name="Heo J."/>
            <person name="Kim S.-J."/>
            <person name="Kim J.-S."/>
            <person name="Hong S.-B."/>
            <person name="Kwon S.-W."/>
        </authorList>
    </citation>
    <scope>NUCLEOTIDE SEQUENCE [LARGE SCALE GENOMIC DNA]</scope>
    <source>
        <strain evidence="5 6">GN2-R2</strain>
    </source>
</reference>
<organism evidence="5 6">
    <name type="scientific">Massilia forsythiae</name>
    <dbReference type="NCBI Taxonomy" id="2728020"/>
    <lineage>
        <taxon>Bacteria</taxon>
        <taxon>Pseudomonadati</taxon>
        <taxon>Pseudomonadota</taxon>
        <taxon>Betaproteobacteria</taxon>
        <taxon>Burkholderiales</taxon>
        <taxon>Oxalobacteraceae</taxon>
        <taxon>Telluria group</taxon>
        <taxon>Massilia</taxon>
    </lineage>
</organism>
<dbReference type="Gene3D" id="2.60.40.1220">
    <property type="match status" value="1"/>
</dbReference>
<dbReference type="Pfam" id="PF19077">
    <property type="entry name" value="Big_13"/>
    <property type="match status" value="4"/>
</dbReference>
<dbReference type="RefSeq" id="WP_169434284.1">
    <property type="nucleotide sequence ID" value="NZ_CP051685.1"/>
</dbReference>
<dbReference type="KEGG" id="mfy:HH212_04530"/>
<evidence type="ECO:0000256" key="2">
    <source>
        <dbReference type="SAM" id="MobiDB-lite"/>
    </source>
</evidence>
<dbReference type="Proteomes" id="UP000502415">
    <property type="component" value="Chromosome"/>
</dbReference>
<gene>
    <name evidence="5" type="ORF">HH212_04530</name>
</gene>
<name>A0A7Z2VUZ8_9BURK</name>
<dbReference type="AlphaFoldDB" id="A0A7Z2VUZ8"/>
<dbReference type="EMBL" id="CP051685">
    <property type="protein sequence ID" value="QJD99389.1"/>
    <property type="molecule type" value="Genomic_DNA"/>
</dbReference>
<feature type="domain" description="Bacterial Ig-like" evidence="4">
    <location>
        <begin position="186"/>
        <end position="289"/>
    </location>
</feature>
<keyword evidence="6" id="KW-1185">Reference proteome</keyword>
<dbReference type="Gene3D" id="2.60.40.10">
    <property type="entry name" value="Immunoglobulins"/>
    <property type="match status" value="4"/>
</dbReference>
<feature type="region of interest" description="Disordered" evidence="2">
    <location>
        <begin position="838"/>
        <end position="876"/>
    </location>
</feature>
<keyword evidence="1" id="KW-0732">Signal</keyword>
<feature type="domain" description="Bacterial Ig-like" evidence="3">
    <location>
        <begin position="304"/>
        <end position="400"/>
    </location>
</feature>
<evidence type="ECO:0000313" key="5">
    <source>
        <dbReference type="EMBL" id="QJD99389.1"/>
    </source>
</evidence>
<sequence length="1051" mass="104995">MIRTRTVTSSLHDLEPVWADSLPVSLSAGLAAAAPGGAMGVVSATAAAVSADIAATTGGMPPSLSKAITSGTAAHTSIDLVFDMAMAVANRGGVVTITDGTVQTVIDRATGKPVMRVTGATDTHTVSAASLVVDGNNVKLDVAGLLPGHTYSVVMAAGVLASGEQVAFGGVRSTTQLRFTTPEAGDATAPTVASIETSGNALAAGAPVALTIHFSEAVPVLAQAALQAPNAVLSGLSTSDGGLTWHVTLSAPATPVAAAANLLTLDMAQVRDAAGNAGAGSSTLLTYAVDSVVGAYVSPDLRIEDSGIDGADGITNAAAQRVQGRFVGEVAAGQYVELTIDGQVHKVQPAASATEPGVKVWSYDGGAAVFGDGVHTLSARLVDADGHASAAATRQVTVDTTGPQVVAAPGQQSATVDVAGDLVVTFDEAVYWSGAAATDQGVDLVNKLGGSTHLAPGAIVFSSDHKSLVIGANQHQLAGGNDYTLTLAGLVDKAGNLPGAYAIAFHTGGTYVDVTPPTALAATSADGGLHGIGQTVTIRVGFDEAVRLADGAATTLALSNGARAVVDHIEPDQHTLVLRYTVAAGDGDSDALGFQPASLAGMVTDLAGHALDASHIAFEHLAAVNAAGVAVPVRIDAHAPAAPAAPQLAAWSDSGVAGDGVTNVLYPAIVGSGAEPGAHIKLYAGATEIGSTDAGADGSWTVLDSGLNKAGTYALSAVQVDAAGNASAASAALQLTLAATGIFAAPTLAAASDSGLSDHDGITNQQVLTLSGAGTGKKVFVYDNGKLLGAATDTPDGSWTYTTPALAEGKHSLYVRLVGIGGGSDNYSDALAVTIDTRAPNKPNRPQLDAASDTGVSASDGITKDNTPTLKGSAAEDGGKVEVYDGARLLGSADVGADRAWSFTVADAAALADGSHALTVRQVDVAGNRGAASDALAITIDTKAPTIVATKSTGMLFQNWFNMEFSEKIVFAKSGSIDVYNLFNMPVAHLSGDVQTNWDIASNAQGVASVLEMNFFTFTGAFHLAMNDDALQDVAGNVAIIGSGNFSTFGM</sequence>